<dbReference type="InterPro" id="IPR027482">
    <property type="entry name" value="Sec1-like_dom2"/>
</dbReference>
<dbReference type="EMBL" id="VJMJ01000090">
    <property type="protein sequence ID" value="KAF0736003.1"/>
    <property type="molecule type" value="Genomic_DNA"/>
</dbReference>
<comment type="similarity">
    <text evidence="1">Belongs to the STXBP/unc-18/SEC1 family.</text>
</comment>
<comment type="caution">
    <text evidence="2">The sequence shown here is derived from an EMBL/GenBank/DDBJ whole genome shotgun (WGS) entry which is preliminary data.</text>
</comment>
<evidence type="ECO:0000313" key="2">
    <source>
        <dbReference type="EMBL" id="KAF0736003.1"/>
    </source>
</evidence>
<dbReference type="PANTHER" id="PTHR11679">
    <property type="entry name" value="VESICLE PROTEIN SORTING-ASSOCIATED"/>
    <property type="match status" value="1"/>
</dbReference>
<dbReference type="InterPro" id="IPR043155">
    <property type="entry name" value="VPS33_dom3b"/>
</dbReference>
<dbReference type="Gene3D" id="3.40.50.1910">
    <property type="match status" value="2"/>
</dbReference>
<dbReference type="InterPro" id="IPR043154">
    <property type="entry name" value="Sec-1-like_dom1"/>
</dbReference>
<dbReference type="Gene3D" id="3.40.50.2060">
    <property type="match status" value="1"/>
</dbReference>
<accession>A0A6G0X7K9</accession>
<sequence>MPGKKTLLVDPSFEAFLEVLSRGGGGKAFYDSLDITQILYVGAASNLPLASCESQLVFLLRPVPVYVKMMQDIVSKCRRNTFLAAWLPQSNGVCTLEMERQGLKGLVREVDMPIFLLPCEDFVWSLCWEAAFHNLYLNHERSILTFVVQSLLHLESQGLALQRVSGFGEIGEQTKNLFDTVQAAAMKSRPSSSRPTVVIDHCILLDRLNDPISLLVTPLHYEGLLDAVMDMQHGTIVHDGKKRVLQDEFYTSIRDMDFDQLTTLLSEMSTSLHVELSDTKASSSSNSISSNAAVADILRKLSSLAKTKQDLSLHVDLGQAITKASQEDMDALRRCVETEHLIMAAGGSNSDAATIDTMLEEALFRVPPLELTKTLKLLCLPCLVVGGFKQSALDRWKTQLCHTYGYTTMIPLLDTLTSLQWLFVKGSHSTWNWSTSKKRLDALVNGNAIANDIAFMFSVTGYAPLSVRTVQVAVGQRRLSGVNLPTASSASSLSTVSSASSSSSSSSKTKQTILVYYIGGVTVAEIAAFRFLNRVQDNYNFIIATTAICNPTRLLQSLGRQDKI</sequence>
<evidence type="ECO:0008006" key="4">
    <source>
        <dbReference type="Google" id="ProtNLM"/>
    </source>
</evidence>
<evidence type="ECO:0000313" key="3">
    <source>
        <dbReference type="Proteomes" id="UP000481153"/>
    </source>
</evidence>
<dbReference type="Gene3D" id="3.90.830.10">
    <property type="entry name" value="Syntaxin Binding Protein 1, Chain A, domain 2"/>
    <property type="match status" value="1"/>
</dbReference>
<dbReference type="SUPFAM" id="SSF56815">
    <property type="entry name" value="Sec1/munc18-like (SM) proteins"/>
    <property type="match status" value="1"/>
</dbReference>
<reference evidence="2 3" key="1">
    <citation type="submission" date="2019-07" db="EMBL/GenBank/DDBJ databases">
        <title>Genomics analysis of Aphanomyces spp. identifies a new class of oomycete effector associated with host adaptation.</title>
        <authorList>
            <person name="Gaulin E."/>
        </authorList>
    </citation>
    <scope>NUCLEOTIDE SEQUENCE [LARGE SCALE GENOMIC DNA]</scope>
    <source>
        <strain evidence="2 3">ATCC 201684</strain>
    </source>
</reference>
<evidence type="ECO:0000256" key="1">
    <source>
        <dbReference type="ARBA" id="ARBA00009884"/>
    </source>
</evidence>
<protein>
    <recommendedName>
        <fullName evidence="4">Vacuolar protein sorting-associated protein 33A</fullName>
    </recommendedName>
</protein>
<dbReference type="InterPro" id="IPR043127">
    <property type="entry name" value="Sec-1-like_dom3a"/>
</dbReference>
<dbReference type="InterPro" id="IPR036045">
    <property type="entry name" value="Sec1-like_sf"/>
</dbReference>
<name>A0A6G0X7K9_9STRA</name>
<dbReference type="AlphaFoldDB" id="A0A6G0X7K9"/>
<proteinExistence type="inferred from homology"/>
<dbReference type="VEuPathDB" id="FungiDB:AeMF1_003997"/>
<dbReference type="Pfam" id="PF00995">
    <property type="entry name" value="Sec1"/>
    <property type="match status" value="1"/>
</dbReference>
<dbReference type="Proteomes" id="UP000481153">
    <property type="component" value="Unassembled WGS sequence"/>
</dbReference>
<gene>
    <name evidence="2" type="ORF">Ae201684_007594</name>
</gene>
<dbReference type="GO" id="GO:0016192">
    <property type="term" value="P:vesicle-mediated transport"/>
    <property type="evidence" value="ECO:0007669"/>
    <property type="project" value="InterPro"/>
</dbReference>
<keyword evidence="3" id="KW-1185">Reference proteome</keyword>
<organism evidence="2 3">
    <name type="scientific">Aphanomyces euteiches</name>
    <dbReference type="NCBI Taxonomy" id="100861"/>
    <lineage>
        <taxon>Eukaryota</taxon>
        <taxon>Sar</taxon>
        <taxon>Stramenopiles</taxon>
        <taxon>Oomycota</taxon>
        <taxon>Saprolegniomycetes</taxon>
        <taxon>Saprolegniales</taxon>
        <taxon>Verrucalvaceae</taxon>
        <taxon>Aphanomyces</taxon>
    </lineage>
</organism>
<dbReference type="InterPro" id="IPR001619">
    <property type="entry name" value="Sec1-like"/>
</dbReference>
<dbReference type="Gene3D" id="1.25.40.850">
    <property type="match status" value="1"/>
</dbReference>